<evidence type="ECO:0000256" key="1">
    <source>
        <dbReference type="SAM" id="MobiDB-lite"/>
    </source>
</evidence>
<protein>
    <submittedName>
        <fullName evidence="2">Uncharacterized protein</fullName>
    </submittedName>
</protein>
<proteinExistence type="predicted"/>
<keyword evidence="3" id="KW-1185">Reference proteome</keyword>
<dbReference type="Proteomes" id="UP000054721">
    <property type="component" value="Unassembled WGS sequence"/>
</dbReference>
<reference evidence="2 3" key="1">
    <citation type="submission" date="2015-05" db="EMBL/GenBank/DDBJ databases">
        <title>Evolution of Trichinella species and genotypes.</title>
        <authorList>
            <person name="Korhonen P.K."/>
            <person name="Edoardo P."/>
            <person name="Giuseppe L.R."/>
            <person name="Gasser R.B."/>
        </authorList>
    </citation>
    <scope>NUCLEOTIDE SEQUENCE [LARGE SCALE GENOMIC DNA]</scope>
    <source>
        <strain evidence="2">ISS10</strain>
    </source>
</reference>
<comment type="caution">
    <text evidence="2">The sequence shown here is derived from an EMBL/GenBank/DDBJ whole genome shotgun (WGS) entry which is preliminary data.</text>
</comment>
<gene>
    <name evidence="2" type="ORF">T02_15092</name>
</gene>
<sequence>MGLNLKRKIVHCSLTHQNAYYACSTRNVEICIFSRRVTRSKKISKPSHYTGGSNRMKLNKVRSRSYESDNKLH</sequence>
<accession>A0A0V1LM21</accession>
<name>A0A0V1LM21_9BILA</name>
<evidence type="ECO:0000313" key="2">
    <source>
        <dbReference type="EMBL" id="KRZ60534.1"/>
    </source>
</evidence>
<dbReference type="AlphaFoldDB" id="A0A0V1LM21"/>
<organism evidence="2 3">
    <name type="scientific">Trichinella nativa</name>
    <dbReference type="NCBI Taxonomy" id="6335"/>
    <lineage>
        <taxon>Eukaryota</taxon>
        <taxon>Metazoa</taxon>
        <taxon>Ecdysozoa</taxon>
        <taxon>Nematoda</taxon>
        <taxon>Enoplea</taxon>
        <taxon>Dorylaimia</taxon>
        <taxon>Trichinellida</taxon>
        <taxon>Trichinellidae</taxon>
        <taxon>Trichinella</taxon>
    </lineage>
</organism>
<feature type="compositionally biased region" description="Basic and acidic residues" evidence="1">
    <location>
        <begin position="64"/>
        <end position="73"/>
    </location>
</feature>
<evidence type="ECO:0000313" key="3">
    <source>
        <dbReference type="Proteomes" id="UP000054721"/>
    </source>
</evidence>
<feature type="region of interest" description="Disordered" evidence="1">
    <location>
        <begin position="42"/>
        <end position="73"/>
    </location>
</feature>
<dbReference type="EMBL" id="JYDW01000028">
    <property type="protein sequence ID" value="KRZ60534.1"/>
    <property type="molecule type" value="Genomic_DNA"/>
</dbReference>